<keyword evidence="5 6" id="KW-0472">Membrane</keyword>
<evidence type="ECO:0000256" key="5">
    <source>
        <dbReference type="ARBA" id="ARBA00023136"/>
    </source>
</evidence>
<feature type="transmembrane region" description="Helical" evidence="6">
    <location>
        <begin position="54"/>
        <end position="77"/>
    </location>
</feature>
<name>A0A1G2Q088_9BACT</name>
<dbReference type="Pfam" id="PF02683">
    <property type="entry name" value="DsbD_TM"/>
    <property type="match status" value="1"/>
</dbReference>
<accession>A0A1G2Q088</accession>
<dbReference type="PANTHER" id="PTHR31272:SF4">
    <property type="entry name" value="CYTOCHROME C-TYPE BIOGENESIS PROTEIN HI_1454-RELATED"/>
    <property type="match status" value="1"/>
</dbReference>
<feature type="transmembrane region" description="Helical" evidence="6">
    <location>
        <begin position="209"/>
        <end position="235"/>
    </location>
</feature>
<evidence type="ECO:0000313" key="9">
    <source>
        <dbReference type="Proteomes" id="UP000177865"/>
    </source>
</evidence>
<feature type="transmembrane region" description="Helical" evidence="6">
    <location>
        <begin position="131"/>
        <end position="156"/>
    </location>
</feature>
<organism evidence="8 9">
    <name type="scientific">Candidatus Terrybacteria bacterium RIFCSPLOWO2_01_FULL_58_14</name>
    <dbReference type="NCBI Taxonomy" id="1802369"/>
    <lineage>
        <taxon>Bacteria</taxon>
        <taxon>Candidatus Terryibacteriota</taxon>
    </lineage>
</organism>
<feature type="transmembrane region" description="Helical" evidence="6">
    <location>
        <begin position="6"/>
        <end position="33"/>
    </location>
</feature>
<dbReference type="GO" id="GO:0017004">
    <property type="term" value="P:cytochrome complex assembly"/>
    <property type="evidence" value="ECO:0007669"/>
    <property type="project" value="InterPro"/>
</dbReference>
<dbReference type="EMBL" id="MHSZ01000007">
    <property type="protein sequence ID" value="OHA53973.1"/>
    <property type="molecule type" value="Genomic_DNA"/>
</dbReference>
<dbReference type="PANTHER" id="PTHR31272">
    <property type="entry name" value="CYTOCHROME C-TYPE BIOGENESIS PROTEIN HI_1454-RELATED"/>
    <property type="match status" value="1"/>
</dbReference>
<feature type="domain" description="Cytochrome C biogenesis protein transmembrane" evidence="7">
    <location>
        <begin position="7"/>
        <end position="217"/>
    </location>
</feature>
<evidence type="ECO:0000256" key="4">
    <source>
        <dbReference type="ARBA" id="ARBA00022989"/>
    </source>
</evidence>
<feature type="transmembrane region" description="Helical" evidence="6">
    <location>
        <begin position="162"/>
        <end position="188"/>
    </location>
</feature>
<evidence type="ECO:0000313" key="8">
    <source>
        <dbReference type="EMBL" id="OHA53973.1"/>
    </source>
</evidence>
<dbReference type="Proteomes" id="UP000177865">
    <property type="component" value="Unassembled WGS sequence"/>
</dbReference>
<evidence type="ECO:0000256" key="6">
    <source>
        <dbReference type="SAM" id="Phobius"/>
    </source>
</evidence>
<dbReference type="InterPro" id="IPR051790">
    <property type="entry name" value="Cytochrome_c-biogenesis_DsbD"/>
</dbReference>
<evidence type="ECO:0000256" key="3">
    <source>
        <dbReference type="ARBA" id="ARBA00022692"/>
    </source>
</evidence>
<keyword evidence="3 6" id="KW-0812">Transmembrane</keyword>
<comment type="similarity">
    <text evidence="2">Belongs to the DsbD family.</text>
</comment>
<evidence type="ECO:0000256" key="2">
    <source>
        <dbReference type="ARBA" id="ARBA00006143"/>
    </source>
</evidence>
<reference evidence="8 9" key="1">
    <citation type="journal article" date="2016" name="Nat. Commun.">
        <title>Thousands of microbial genomes shed light on interconnected biogeochemical processes in an aquifer system.</title>
        <authorList>
            <person name="Anantharaman K."/>
            <person name="Brown C.T."/>
            <person name="Hug L.A."/>
            <person name="Sharon I."/>
            <person name="Castelle C.J."/>
            <person name="Probst A.J."/>
            <person name="Thomas B.C."/>
            <person name="Singh A."/>
            <person name="Wilkins M.J."/>
            <person name="Karaoz U."/>
            <person name="Brodie E.L."/>
            <person name="Williams K.H."/>
            <person name="Hubbard S.S."/>
            <person name="Banfield J.F."/>
        </authorList>
    </citation>
    <scope>NUCLEOTIDE SEQUENCE [LARGE SCALE GENOMIC DNA]</scope>
</reference>
<comment type="caution">
    <text evidence="8">The sequence shown here is derived from an EMBL/GenBank/DDBJ whole genome shotgun (WGS) entry which is preliminary data.</text>
</comment>
<dbReference type="GO" id="GO:0016020">
    <property type="term" value="C:membrane"/>
    <property type="evidence" value="ECO:0007669"/>
    <property type="project" value="UniProtKB-SubCell"/>
</dbReference>
<evidence type="ECO:0000259" key="7">
    <source>
        <dbReference type="Pfam" id="PF02683"/>
    </source>
</evidence>
<dbReference type="AlphaFoldDB" id="A0A1G2Q088"/>
<evidence type="ECO:0000256" key="1">
    <source>
        <dbReference type="ARBA" id="ARBA00004141"/>
    </source>
</evidence>
<proteinExistence type="inferred from homology"/>
<feature type="transmembrane region" description="Helical" evidence="6">
    <location>
        <begin position="89"/>
        <end position="110"/>
    </location>
</feature>
<comment type="subcellular location">
    <subcellularLocation>
        <location evidence="1">Membrane</location>
        <topology evidence="1">Multi-pass membrane protein</topology>
    </subcellularLocation>
</comment>
<dbReference type="InterPro" id="IPR003834">
    <property type="entry name" value="Cyt_c_assmbl_TM_dom"/>
</dbReference>
<gene>
    <name evidence="8" type="ORF">A2991_02310</name>
</gene>
<keyword evidence="4 6" id="KW-1133">Transmembrane helix</keyword>
<protein>
    <recommendedName>
        <fullName evidence="7">Cytochrome C biogenesis protein transmembrane domain-containing protein</fullName>
    </recommendedName>
</protein>
<sequence>MNDFLVPAFLAGIFMFLAPCTFPLVPAFLGAISGITPEGLRDSGAARWRLVRNAALFVAGFSLVFIIFGTAVGWGGQFLFPYRRILERIAGVFIILFGLALLGAFRLPFFRAATNLRVRIPGVNSRSLQSFLLGAAFGTGWTPCVGPVLGSVLLLASTSGTAASGAALLAVFSVGLAIPFLLVAFAAGRAVKILDRLGRSARLIEIVSGGFLVALGLLVFFQRFAVLISLGYGLFDFIGYERLLEKL</sequence>